<dbReference type="PANTHER" id="PTHR38032">
    <property type="entry name" value="POLYMERASE-RELATED"/>
    <property type="match status" value="1"/>
</dbReference>
<sequence length="675" mass="74243">MKDLDEFRKLMKEQWQLEKSNRSLVLMGRSLEEILAQAAIELSLPIHKLDYEVQTAGRKGFLFGTIGQRNWRVLVYPARKHIVTNLNPLQHVAGSDLDADEADLHIDKDGVFGFRLTKDGKVLLKVVEPQGNGKQVVVAEVLQRANQARSIPSLKEALVAKIVEEGNGIWVEVADYNYNTSVDYNLSVNISDDDMKATVTLTTPGLGGSTVSYDELKQALQRAGVYHGIKEDILNDLEMNPVYKTAILVAQGTPAVAGENTRLQCTIDSDISEQNIHVDAKGSIDFKRMTMIQSVASGDVIAKVLPPTDGVPGTNVRGSMIAAENGKNLSMNLGNNVALTDDGTEVVATSNGQVIFKNDIISVESIYTVDGDLKSHIDFLGTVVINGNIEDGYEVKAKDNITVTGSVGRSQLTAGGDIIVGNGINGNKYGDGVQGEAMSFVKAGKNLWASFIQNSYVEVNEMVIVSDGILNSEITALKKILCKGKRAAIVGGRIRAVEEINAVVFGSNSGTSTRLEVGVNPKLKDMLKHHQKSMDRKQTALFDLQRIVDNWSDAARSRPLSPDKKKKYDEMIAEVSHLKEQIKDDKEKITELMEELSNKHTDAKIGASMRIHSGVEILIGDSEYLVSREFNKGQTFYLDEDMIKIKDYEEITDDITIKADNDKRKRYTKNSVKLV</sequence>
<reference evidence="3 4" key="1">
    <citation type="submission" date="2020-03" db="EMBL/GenBank/DDBJ databases">
        <title>Spirochaetal bacteria isolated from arthropods constitute a novel genus Entomospira genus novum within the order Spirochaetales.</title>
        <authorList>
            <person name="Grana-Miraglia L."/>
            <person name="Sikutova S."/>
            <person name="Fingerle V."/>
            <person name="Sing A."/>
            <person name="Castillo-Ramirez S."/>
            <person name="Margos G."/>
            <person name="Rudolf I."/>
        </authorList>
    </citation>
    <scope>NUCLEOTIDE SEQUENCE [LARGE SCALE GENOMIC DNA]</scope>
    <source>
        <strain evidence="3 4">BR193</strain>
    </source>
</reference>
<dbReference type="InterPro" id="IPR038247">
    <property type="entry name" value="Jag_N_dom_sf"/>
</dbReference>
<evidence type="ECO:0000313" key="3">
    <source>
        <dbReference type="EMBL" id="NIZ41121.1"/>
    </source>
</evidence>
<dbReference type="SMART" id="SM01245">
    <property type="entry name" value="Jag_N"/>
    <property type="match status" value="1"/>
</dbReference>
<evidence type="ECO:0000313" key="4">
    <source>
        <dbReference type="Proteomes" id="UP000711995"/>
    </source>
</evidence>
<evidence type="ECO:0000259" key="2">
    <source>
        <dbReference type="SMART" id="SM01245"/>
    </source>
</evidence>
<dbReference type="Gene3D" id="3.30.30.80">
    <property type="entry name" value="probable RNA-binding protein from clostridium symbiosum atcc 14940"/>
    <property type="match status" value="1"/>
</dbReference>
<dbReference type="InterPro" id="IPR032782">
    <property type="entry name" value="KhpB_N"/>
</dbReference>
<protein>
    <submittedName>
        <fullName evidence="3">FapA family protein</fullName>
    </submittedName>
</protein>
<dbReference type="RefSeq" id="WP_167700695.1">
    <property type="nucleotide sequence ID" value="NZ_CP118174.1"/>
</dbReference>
<organism evidence="3 4">
    <name type="scientific">Entomospira entomophila</name>
    <dbReference type="NCBI Taxonomy" id="2719988"/>
    <lineage>
        <taxon>Bacteria</taxon>
        <taxon>Pseudomonadati</taxon>
        <taxon>Spirochaetota</taxon>
        <taxon>Spirochaetia</taxon>
        <taxon>Spirochaetales</taxon>
        <taxon>Spirochaetaceae</taxon>
        <taxon>Entomospira</taxon>
    </lineage>
</organism>
<gene>
    <name evidence="3" type="ORF">HCT14_06355</name>
</gene>
<dbReference type="Pfam" id="PF03961">
    <property type="entry name" value="FapA"/>
    <property type="match status" value="1"/>
</dbReference>
<keyword evidence="1" id="KW-0175">Coiled coil</keyword>
<accession>A0A968GAM0</accession>
<dbReference type="InterPro" id="IPR046866">
    <property type="entry name" value="FapA_N"/>
</dbReference>
<proteinExistence type="predicted"/>
<dbReference type="Pfam" id="PF14804">
    <property type="entry name" value="Jag_N"/>
    <property type="match status" value="1"/>
</dbReference>
<comment type="caution">
    <text evidence="3">The sequence shown here is derived from an EMBL/GenBank/DDBJ whole genome shotgun (WGS) entry which is preliminary data.</text>
</comment>
<name>A0A968GAM0_9SPIO</name>
<dbReference type="PANTHER" id="PTHR38032:SF1">
    <property type="entry name" value="RNA-BINDING PROTEIN KHPB N-TERMINAL DOMAIN-CONTAINING PROTEIN"/>
    <property type="match status" value="1"/>
</dbReference>
<dbReference type="Proteomes" id="UP000711995">
    <property type="component" value="Unassembled WGS sequence"/>
</dbReference>
<feature type="coiled-coil region" evidence="1">
    <location>
        <begin position="568"/>
        <end position="599"/>
    </location>
</feature>
<dbReference type="Pfam" id="PF20250">
    <property type="entry name" value="FapA_N"/>
    <property type="match status" value="1"/>
</dbReference>
<evidence type="ECO:0000256" key="1">
    <source>
        <dbReference type="SAM" id="Coils"/>
    </source>
</evidence>
<dbReference type="InterPro" id="IPR005646">
    <property type="entry name" value="FapA"/>
</dbReference>
<feature type="domain" description="RNA-binding protein KhpB N-terminal" evidence="2">
    <location>
        <begin position="25"/>
        <end position="78"/>
    </location>
</feature>
<dbReference type="AlphaFoldDB" id="A0A968GAM0"/>
<keyword evidence="4" id="KW-1185">Reference proteome</keyword>
<dbReference type="InterPro" id="IPR046865">
    <property type="entry name" value="FapA_b_solenoid"/>
</dbReference>
<dbReference type="EMBL" id="JAATLJ010000001">
    <property type="protein sequence ID" value="NIZ41121.1"/>
    <property type="molecule type" value="Genomic_DNA"/>
</dbReference>